<gene>
    <name evidence="1" type="ORF">ACFOZ4_31710</name>
</gene>
<evidence type="ECO:0000313" key="1">
    <source>
        <dbReference type="EMBL" id="MFC4135202.1"/>
    </source>
</evidence>
<comment type="caution">
    <text evidence="1">The sequence shown here is derived from an EMBL/GenBank/DDBJ whole genome shotgun (WGS) entry which is preliminary data.</text>
</comment>
<dbReference type="RefSeq" id="WP_253763079.1">
    <property type="nucleotide sequence ID" value="NZ_JAMZDZ010000001.1"/>
</dbReference>
<protein>
    <submittedName>
        <fullName evidence="1">SHOCT domain-containing protein</fullName>
    </submittedName>
</protein>
<dbReference type="EMBL" id="JBHSAY010000020">
    <property type="protein sequence ID" value="MFC4135202.1"/>
    <property type="molecule type" value="Genomic_DNA"/>
</dbReference>
<proteinExistence type="predicted"/>
<accession>A0ABV8LVZ3</accession>
<organism evidence="1 2">
    <name type="scientific">Hamadaea flava</name>
    <dbReference type="NCBI Taxonomy" id="1742688"/>
    <lineage>
        <taxon>Bacteria</taxon>
        <taxon>Bacillati</taxon>
        <taxon>Actinomycetota</taxon>
        <taxon>Actinomycetes</taxon>
        <taxon>Micromonosporales</taxon>
        <taxon>Micromonosporaceae</taxon>
        <taxon>Hamadaea</taxon>
    </lineage>
</organism>
<reference evidence="2" key="1">
    <citation type="journal article" date="2019" name="Int. J. Syst. Evol. Microbiol.">
        <title>The Global Catalogue of Microorganisms (GCM) 10K type strain sequencing project: providing services to taxonomists for standard genome sequencing and annotation.</title>
        <authorList>
            <consortium name="The Broad Institute Genomics Platform"/>
            <consortium name="The Broad Institute Genome Sequencing Center for Infectious Disease"/>
            <person name="Wu L."/>
            <person name="Ma J."/>
        </authorList>
    </citation>
    <scope>NUCLEOTIDE SEQUENCE [LARGE SCALE GENOMIC DNA]</scope>
    <source>
        <strain evidence="2">CGMCC 4.7289</strain>
    </source>
</reference>
<sequence length="77" mass="8848">MMYGYGFGGWWMMLMPLLWTGLIALAVWAVVRLLPQNTARRDTPLEILDRRYAHGDIDEVAYANARARLTDHSRPVS</sequence>
<dbReference type="Proteomes" id="UP001595816">
    <property type="component" value="Unassembled WGS sequence"/>
</dbReference>
<keyword evidence="2" id="KW-1185">Reference proteome</keyword>
<name>A0ABV8LVZ3_9ACTN</name>
<evidence type="ECO:0000313" key="2">
    <source>
        <dbReference type="Proteomes" id="UP001595816"/>
    </source>
</evidence>